<name>A0A2A7S4E5_BURGA</name>
<accession>A0A2A7S4E5</accession>
<feature type="domain" description="ABM" evidence="1">
    <location>
        <begin position="11"/>
        <end position="81"/>
    </location>
</feature>
<sequence length="106" mass="12050">MLTRCAYFSGRIKPGCEARFYDHVENRLVPLWTRFPGAHDVRVLRQQHSDVGEPAFPLVITMRFEDQAAIDAALASPARRESQVESRALIGMFDGVVFHTVFEETI</sequence>
<proteinExistence type="predicted"/>
<dbReference type="InterPro" id="IPR007138">
    <property type="entry name" value="ABM_dom"/>
</dbReference>
<dbReference type="RefSeq" id="WP_096748821.1">
    <property type="nucleotide sequence ID" value="NZ_CADEPO010000002.1"/>
</dbReference>
<gene>
    <name evidence="2" type="ORF">CRM94_28545</name>
</gene>
<dbReference type="SUPFAM" id="SSF54909">
    <property type="entry name" value="Dimeric alpha+beta barrel"/>
    <property type="match status" value="1"/>
</dbReference>
<evidence type="ECO:0000259" key="1">
    <source>
        <dbReference type="Pfam" id="PF03992"/>
    </source>
</evidence>
<dbReference type="Pfam" id="PF03992">
    <property type="entry name" value="ABM"/>
    <property type="match status" value="1"/>
</dbReference>
<dbReference type="Gene3D" id="3.30.70.100">
    <property type="match status" value="1"/>
</dbReference>
<dbReference type="AlphaFoldDB" id="A0A2A7S4E5"/>
<evidence type="ECO:0000313" key="2">
    <source>
        <dbReference type="EMBL" id="PEH38352.1"/>
    </source>
</evidence>
<dbReference type="EMBL" id="PDDY01000004">
    <property type="protein sequence ID" value="PEH38352.1"/>
    <property type="molecule type" value="Genomic_DNA"/>
</dbReference>
<dbReference type="Proteomes" id="UP000220629">
    <property type="component" value="Unassembled WGS sequence"/>
</dbReference>
<protein>
    <recommendedName>
        <fullName evidence="1">ABM domain-containing protein</fullName>
    </recommendedName>
</protein>
<comment type="caution">
    <text evidence="2">The sequence shown here is derived from an EMBL/GenBank/DDBJ whole genome shotgun (WGS) entry which is preliminary data.</text>
</comment>
<organism evidence="2 3">
    <name type="scientific">Burkholderia gladioli</name>
    <name type="common">Pseudomonas marginata</name>
    <name type="synonym">Phytomonas marginata</name>
    <dbReference type="NCBI Taxonomy" id="28095"/>
    <lineage>
        <taxon>Bacteria</taxon>
        <taxon>Pseudomonadati</taxon>
        <taxon>Pseudomonadota</taxon>
        <taxon>Betaproteobacteria</taxon>
        <taxon>Burkholderiales</taxon>
        <taxon>Burkholderiaceae</taxon>
        <taxon>Burkholderia</taxon>
    </lineage>
</organism>
<evidence type="ECO:0000313" key="3">
    <source>
        <dbReference type="Proteomes" id="UP000220629"/>
    </source>
</evidence>
<reference evidence="3" key="1">
    <citation type="submission" date="2017-09" db="EMBL/GenBank/DDBJ databases">
        <title>FDA dAtabase for Regulatory Grade micrObial Sequences (FDA-ARGOS): Supporting development and validation of Infectious Disease Dx tests.</title>
        <authorList>
            <person name="Minogue T."/>
            <person name="Wolcott M."/>
            <person name="Wasieloski L."/>
            <person name="Aguilar W."/>
            <person name="Moore D."/>
            <person name="Tallon L."/>
            <person name="Sadzewicz L."/>
            <person name="Ott S."/>
            <person name="Zhao X."/>
            <person name="Nagaraj S."/>
            <person name="Vavikolanu K."/>
            <person name="Aluvathingal J."/>
            <person name="Nadendla S."/>
            <person name="Sichtig H."/>
        </authorList>
    </citation>
    <scope>NUCLEOTIDE SEQUENCE [LARGE SCALE GENOMIC DNA]</scope>
    <source>
        <strain evidence="3">FDAARGOS_390</strain>
    </source>
</reference>
<dbReference type="InterPro" id="IPR011008">
    <property type="entry name" value="Dimeric_a/b-barrel"/>
</dbReference>